<name>A0A183B7I0_9TREM</name>
<keyword evidence="10" id="KW-1185">Reference proteome</keyword>
<keyword evidence="4" id="KW-0808">Transferase</keyword>
<evidence type="ECO:0000313" key="10">
    <source>
        <dbReference type="Proteomes" id="UP000272942"/>
    </source>
</evidence>
<dbReference type="GO" id="GO:0046872">
    <property type="term" value="F:metal ion binding"/>
    <property type="evidence" value="ECO:0007669"/>
    <property type="project" value="UniProtKB-KW"/>
</dbReference>
<dbReference type="InterPro" id="IPR001330">
    <property type="entry name" value="Prenyltrans"/>
</dbReference>
<evidence type="ECO:0000256" key="2">
    <source>
        <dbReference type="ARBA" id="ARBA00010497"/>
    </source>
</evidence>
<accession>A0A183B7I0</accession>
<dbReference type="GO" id="GO:0005965">
    <property type="term" value="C:protein farnesyltransferase complex"/>
    <property type="evidence" value="ECO:0007669"/>
    <property type="project" value="TreeGrafter"/>
</dbReference>
<keyword evidence="7" id="KW-0862">Zinc</keyword>
<evidence type="ECO:0000256" key="7">
    <source>
        <dbReference type="ARBA" id="ARBA00022833"/>
    </source>
</evidence>
<dbReference type="InterPro" id="IPR008930">
    <property type="entry name" value="Terpenoid_cyclase/PrenylTrfase"/>
</dbReference>
<proteinExistence type="inferred from homology"/>
<dbReference type="Proteomes" id="UP000272942">
    <property type="component" value="Unassembled WGS sequence"/>
</dbReference>
<dbReference type="OrthoDB" id="10261146at2759"/>
<dbReference type="PANTHER" id="PTHR11774:SF6">
    <property type="entry name" value="PROTEIN FARNESYLTRANSFERASE SUBUNIT BETA"/>
    <property type="match status" value="1"/>
</dbReference>
<evidence type="ECO:0000313" key="9">
    <source>
        <dbReference type="EMBL" id="VDP92437.1"/>
    </source>
</evidence>
<dbReference type="GO" id="GO:0004660">
    <property type="term" value="F:protein farnesyltransferase activity"/>
    <property type="evidence" value="ECO:0007669"/>
    <property type="project" value="TreeGrafter"/>
</dbReference>
<protein>
    <submittedName>
        <fullName evidence="11">Protein farnesyltransferase subunit beta</fullName>
    </submittedName>
</protein>
<gene>
    <name evidence="9" type="ORF">ECPE_LOCUS15165</name>
</gene>
<keyword evidence="6" id="KW-0677">Repeat</keyword>
<dbReference type="SUPFAM" id="SSF48239">
    <property type="entry name" value="Terpenoid cyclases/Protein prenyltransferases"/>
    <property type="match status" value="1"/>
</dbReference>
<comment type="cofactor">
    <cofactor evidence="1">
        <name>Zn(2+)</name>
        <dbReference type="ChEBI" id="CHEBI:29105"/>
    </cofactor>
</comment>
<dbReference type="EMBL" id="UZAN01059735">
    <property type="protein sequence ID" value="VDP92437.1"/>
    <property type="molecule type" value="Genomic_DNA"/>
</dbReference>
<comment type="similarity">
    <text evidence="2">Belongs to the protein prenyltransferase subunit beta family.</text>
</comment>
<reference evidence="11" key="1">
    <citation type="submission" date="2016-06" db="UniProtKB">
        <authorList>
            <consortium name="WormBaseParasite"/>
        </authorList>
    </citation>
    <scope>IDENTIFICATION</scope>
</reference>
<evidence type="ECO:0000259" key="8">
    <source>
        <dbReference type="Pfam" id="PF00432"/>
    </source>
</evidence>
<evidence type="ECO:0000256" key="1">
    <source>
        <dbReference type="ARBA" id="ARBA00001947"/>
    </source>
</evidence>
<evidence type="ECO:0000256" key="4">
    <source>
        <dbReference type="ARBA" id="ARBA00022679"/>
    </source>
</evidence>
<keyword evidence="3" id="KW-0637">Prenyltransferase</keyword>
<feature type="domain" description="Prenyltransferase alpha-alpha toroid" evidence="8">
    <location>
        <begin position="44"/>
        <end position="207"/>
    </location>
</feature>
<sequence length="276" mass="31529">MAVQHLPRRDIFTSRHKGELETEQKVRKAYYEKLSQWKDEALQLFKAHHINYLTRKLVNLPTSFENLDASQPWLAYWIVHSLRLLNFTISDETKEQLIRFLASTQHVDGGFGGGPYQFSHLAPTYGAVNCLVSLCRADALQVIDRDKLANWLRRLRRPDGSLIMHIGGESDVRGAYCAAAVAKLTGILDKHPDLFAGTAEWVARCQVCYFSLHPPFYATVTCVYGFLEKNPFVGVGCREVYHIPIWKTLFHICPLRLPTPWTESSVQGAQYTYMPN</sequence>
<dbReference type="Gene3D" id="1.50.10.20">
    <property type="match status" value="1"/>
</dbReference>
<dbReference type="AlphaFoldDB" id="A0A183B7I0"/>
<dbReference type="InterPro" id="IPR045089">
    <property type="entry name" value="PGGT1B-like"/>
</dbReference>
<evidence type="ECO:0000256" key="5">
    <source>
        <dbReference type="ARBA" id="ARBA00022723"/>
    </source>
</evidence>
<organism evidence="11">
    <name type="scientific">Echinostoma caproni</name>
    <dbReference type="NCBI Taxonomy" id="27848"/>
    <lineage>
        <taxon>Eukaryota</taxon>
        <taxon>Metazoa</taxon>
        <taxon>Spiralia</taxon>
        <taxon>Lophotrochozoa</taxon>
        <taxon>Platyhelminthes</taxon>
        <taxon>Trematoda</taxon>
        <taxon>Digenea</taxon>
        <taxon>Plagiorchiida</taxon>
        <taxon>Echinostomata</taxon>
        <taxon>Echinostomatoidea</taxon>
        <taxon>Echinostomatidae</taxon>
        <taxon>Echinostoma</taxon>
    </lineage>
</organism>
<dbReference type="Pfam" id="PF00432">
    <property type="entry name" value="Prenyltrans"/>
    <property type="match status" value="1"/>
</dbReference>
<evidence type="ECO:0000313" key="11">
    <source>
        <dbReference type="WBParaSite" id="ECPE_0001520501-mRNA-1"/>
    </source>
</evidence>
<evidence type="ECO:0000256" key="6">
    <source>
        <dbReference type="ARBA" id="ARBA00022737"/>
    </source>
</evidence>
<evidence type="ECO:0000256" key="3">
    <source>
        <dbReference type="ARBA" id="ARBA00022602"/>
    </source>
</evidence>
<dbReference type="WBParaSite" id="ECPE_0001520501-mRNA-1">
    <property type="protein sequence ID" value="ECPE_0001520501-mRNA-1"/>
    <property type="gene ID" value="ECPE_0001520501"/>
</dbReference>
<dbReference type="PANTHER" id="PTHR11774">
    <property type="entry name" value="GERANYLGERANYL TRANSFERASE TYPE BETA SUBUNIT"/>
    <property type="match status" value="1"/>
</dbReference>
<keyword evidence="5" id="KW-0479">Metal-binding</keyword>
<reference evidence="9 10" key="2">
    <citation type="submission" date="2018-11" db="EMBL/GenBank/DDBJ databases">
        <authorList>
            <consortium name="Pathogen Informatics"/>
        </authorList>
    </citation>
    <scope>NUCLEOTIDE SEQUENCE [LARGE SCALE GENOMIC DNA]</scope>
    <source>
        <strain evidence="9 10">Egypt</strain>
    </source>
</reference>